<dbReference type="GO" id="GO:0016757">
    <property type="term" value="F:glycosyltransferase activity"/>
    <property type="evidence" value="ECO:0007669"/>
    <property type="project" value="InterPro"/>
</dbReference>
<organism evidence="2 3">
    <name type="scientific">Sulfitobacter albidus</name>
    <dbReference type="NCBI Taxonomy" id="2829501"/>
    <lineage>
        <taxon>Bacteria</taxon>
        <taxon>Pseudomonadati</taxon>
        <taxon>Pseudomonadota</taxon>
        <taxon>Alphaproteobacteria</taxon>
        <taxon>Rhodobacterales</taxon>
        <taxon>Roseobacteraceae</taxon>
        <taxon>Sulfitobacter</taxon>
    </lineage>
</organism>
<dbReference type="EMBL" id="CP073581">
    <property type="protein sequence ID" value="QUJ76138.1"/>
    <property type="molecule type" value="Genomic_DNA"/>
</dbReference>
<feature type="domain" description="Glycosyl transferase family 1" evidence="1">
    <location>
        <begin position="236"/>
        <end position="370"/>
    </location>
</feature>
<dbReference type="CDD" id="cd03809">
    <property type="entry name" value="GT4_MtfB-like"/>
    <property type="match status" value="1"/>
</dbReference>
<dbReference type="Gene3D" id="3.40.50.2000">
    <property type="entry name" value="Glycogen Phosphorylase B"/>
    <property type="match status" value="1"/>
</dbReference>
<dbReference type="PANTHER" id="PTHR46401">
    <property type="entry name" value="GLYCOSYLTRANSFERASE WBBK-RELATED"/>
    <property type="match status" value="1"/>
</dbReference>
<evidence type="ECO:0000259" key="1">
    <source>
        <dbReference type="Pfam" id="PF00534"/>
    </source>
</evidence>
<dbReference type="KEGG" id="sual:KDD17_14670"/>
<dbReference type="SUPFAM" id="SSF53756">
    <property type="entry name" value="UDP-Glycosyltransferase/glycogen phosphorylase"/>
    <property type="match status" value="1"/>
</dbReference>
<proteinExistence type="predicted"/>
<name>A0A975JCX9_9RHOB</name>
<keyword evidence="3" id="KW-1185">Reference proteome</keyword>
<dbReference type="PANTHER" id="PTHR46401:SF9">
    <property type="entry name" value="MANNOSYLTRANSFERASE A"/>
    <property type="match status" value="1"/>
</dbReference>
<gene>
    <name evidence="2" type="ORF">KDD17_14670</name>
</gene>
<accession>A0A975JCX9</accession>
<reference evidence="2" key="1">
    <citation type="submission" date="2021-04" db="EMBL/GenBank/DDBJ databases">
        <title>Complete genome sequence for Sulfitobacter sp. strain JK7-1.</title>
        <authorList>
            <person name="Park S.-J."/>
        </authorList>
    </citation>
    <scope>NUCLEOTIDE SEQUENCE</scope>
    <source>
        <strain evidence="2">JK7-1</strain>
    </source>
</reference>
<dbReference type="InterPro" id="IPR001296">
    <property type="entry name" value="Glyco_trans_1"/>
</dbReference>
<dbReference type="AlphaFoldDB" id="A0A975JCX9"/>
<evidence type="ECO:0000313" key="2">
    <source>
        <dbReference type="EMBL" id="QUJ76138.1"/>
    </source>
</evidence>
<dbReference type="RefSeq" id="WP_212704336.1">
    <property type="nucleotide sequence ID" value="NZ_CP073581.1"/>
</dbReference>
<sequence>MHNPPPARLIDVTRLLRRSGRMLTGVDRVELAYLQELLQGDVALWGMARTPLGYVLLDRTGLAQFAAAVTGARPFGPPDLLSRLSRRQHPTVRAAQSDLRRWAVARCMPRGLARMLVRHLPEGTAYLNLGHSNLTERVFEAVRAVAQARITVFIHDIIPLTHPQFQRPGTVAPFEAKLARVQRYADLILYNSDDTRRQTEAWMQQRGTVPAGIVAHLGTIVVEPDPSALPARLRFDRPYFVCVGTIEPRKNHALLLDIWEALGDRAPPLVIAGSRGWNNAGVFARLDALPEGAPVHEAAGLSDAALAALVQGAHALLFPSHAEGFGLPAIEAMTLGTPVLCSNIATFGEILGDKAVYTDPLDWQLWQSRVVDWSKRSRETLRVTDFDAPTWDAHFKIALSFT</sequence>
<protein>
    <submittedName>
        <fullName evidence="2">Glycosyltransferase family 4 protein</fullName>
    </submittedName>
</protein>
<dbReference type="Pfam" id="PF00534">
    <property type="entry name" value="Glycos_transf_1"/>
    <property type="match status" value="1"/>
</dbReference>
<evidence type="ECO:0000313" key="3">
    <source>
        <dbReference type="Proteomes" id="UP000683291"/>
    </source>
</evidence>
<dbReference type="Proteomes" id="UP000683291">
    <property type="component" value="Chromosome 1"/>
</dbReference>